<evidence type="ECO:0000313" key="3">
    <source>
        <dbReference type="Proteomes" id="UP000644610"/>
    </source>
</evidence>
<gene>
    <name evidence="2" type="ORF">Psi02_63240</name>
</gene>
<dbReference type="InterPro" id="IPR023286">
    <property type="entry name" value="ABATE_dom_sf"/>
</dbReference>
<dbReference type="InterPro" id="IPR010852">
    <property type="entry name" value="ABATE"/>
</dbReference>
<dbReference type="SUPFAM" id="SSF160904">
    <property type="entry name" value="Jann2411-like"/>
    <property type="match status" value="1"/>
</dbReference>
<dbReference type="Pfam" id="PF11706">
    <property type="entry name" value="zf-CGNR"/>
    <property type="match status" value="1"/>
</dbReference>
<protein>
    <recommendedName>
        <fullName evidence="1">Zinc finger CGNR domain-containing protein</fullName>
    </recommendedName>
</protein>
<reference evidence="2" key="1">
    <citation type="submission" date="2021-01" db="EMBL/GenBank/DDBJ databases">
        <title>Whole genome shotgun sequence of Planotetraspora silvatica NBRC 100141.</title>
        <authorList>
            <person name="Komaki H."/>
            <person name="Tamura T."/>
        </authorList>
    </citation>
    <scope>NUCLEOTIDE SEQUENCE</scope>
    <source>
        <strain evidence="2">NBRC 100141</strain>
    </source>
</reference>
<comment type="caution">
    <text evidence="2">The sequence shown here is derived from an EMBL/GenBank/DDBJ whole genome shotgun (WGS) entry which is preliminary data.</text>
</comment>
<organism evidence="2 3">
    <name type="scientific">Planotetraspora silvatica</name>
    <dbReference type="NCBI Taxonomy" id="234614"/>
    <lineage>
        <taxon>Bacteria</taxon>
        <taxon>Bacillati</taxon>
        <taxon>Actinomycetota</taxon>
        <taxon>Actinomycetes</taxon>
        <taxon>Streptosporangiales</taxon>
        <taxon>Streptosporangiaceae</taxon>
        <taxon>Planotetraspora</taxon>
    </lineage>
</organism>
<dbReference type="AlphaFoldDB" id="A0A8J3USF4"/>
<dbReference type="EMBL" id="BOOQ01000046">
    <property type="protein sequence ID" value="GII49900.1"/>
    <property type="molecule type" value="Genomic_DNA"/>
</dbReference>
<dbReference type="InterPro" id="IPR021005">
    <property type="entry name" value="Znf_CGNR"/>
</dbReference>
<dbReference type="PANTHER" id="PTHR35525:SF3">
    <property type="entry name" value="BLL6575 PROTEIN"/>
    <property type="match status" value="1"/>
</dbReference>
<name>A0A8J3USF4_9ACTN</name>
<feature type="domain" description="Zinc finger CGNR" evidence="1">
    <location>
        <begin position="160"/>
        <end position="199"/>
    </location>
</feature>
<keyword evidence="3" id="KW-1185">Reference proteome</keyword>
<dbReference type="Gene3D" id="1.10.3300.10">
    <property type="entry name" value="Jann2411-like domain"/>
    <property type="match status" value="1"/>
</dbReference>
<sequence>MLTVGIHCYRQIMDGPDFPILGTEPIAVEFANTRYGIGDERIDFLGTARWIEEWFTLVSARHGLPPSDEGLGGDEARVRALRDAVHNVLSAAIDGQVPETGAVDRVNTAAAAAPTHPRLDWTAGSPTAHRLDTTGGSTAVLGRIATCCIDLVTRPHSSILRRCGSPDCSLMFVQNHSRRRYCHPSCAHRDRQARYYRRHLKGATS</sequence>
<evidence type="ECO:0000313" key="2">
    <source>
        <dbReference type="EMBL" id="GII49900.1"/>
    </source>
</evidence>
<evidence type="ECO:0000259" key="1">
    <source>
        <dbReference type="Pfam" id="PF11706"/>
    </source>
</evidence>
<proteinExistence type="predicted"/>
<dbReference type="Proteomes" id="UP000644610">
    <property type="component" value="Unassembled WGS sequence"/>
</dbReference>
<dbReference type="Pfam" id="PF07336">
    <property type="entry name" value="ABATE"/>
    <property type="match status" value="1"/>
</dbReference>
<dbReference type="PANTHER" id="PTHR35525">
    <property type="entry name" value="BLL6575 PROTEIN"/>
    <property type="match status" value="1"/>
</dbReference>
<accession>A0A8J3USF4</accession>